<dbReference type="RefSeq" id="WP_382381560.1">
    <property type="nucleotide sequence ID" value="NZ_JBHMEZ010000003.1"/>
</dbReference>
<proteinExistence type="predicted"/>
<organism evidence="1 2">
    <name type="scientific">Formosa undariae</name>
    <dbReference type="NCBI Taxonomy" id="1325436"/>
    <lineage>
        <taxon>Bacteria</taxon>
        <taxon>Pseudomonadati</taxon>
        <taxon>Bacteroidota</taxon>
        <taxon>Flavobacteriia</taxon>
        <taxon>Flavobacteriales</taxon>
        <taxon>Flavobacteriaceae</taxon>
        <taxon>Formosa</taxon>
    </lineage>
</organism>
<evidence type="ECO:0000313" key="1">
    <source>
        <dbReference type="EMBL" id="MFB9052373.1"/>
    </source>
</evidence>
<evidence type="ECO:0000313" key="2">
    <source>
        <dbReference type="Proteomes" id="UP001589605"/>
    </source>
</evidence>
<accession>A0ABV5EZM7</accession>
<comment type="caution">
    <text evidence="1">The sequence shown here is derived from an EMBL/GenBank/DDBJ whole genome shotgun (WGS) entry which is preliminary data.</text>
</comment>
<dbReference type="Proteomes" id="UP001589605">
    <property type="component" value="Unassembled WGS sequence"/>
</dbReference>
<keyword evidence="2" id="KW-1185">Reference proteome</keyword>
<gene>
    <name evidence="1" type="ORF">ACFFVB_04705</name>
</gene>
<dbReference type="EMBL" id="JBHMEZ010000003">
    <property type="protein sequence ID" value="MFB9052373.1"/>
    <property type="molecule type" value="Genomic_DNA"/>
</dbReference>
<reference evidence="1 2" key="1">
    <citation type="submission" date="2024-09" db="EMBL/GenBank/DDBJ databases">
        <authorList>
            <person name="Sun Q."/>
            <person name="Mori K."/>
        </authorList>
    </citation>
    <scope>NUCLEOTIDE SEQUENCE [LARGE SCALE GENOMIC DNA]</scope>
    <source>
        <strain evidence="1 2">CECT 8286</strain>
    </source>
</reference>
<name>A0ABV5EZM7_9FLAO</name>
<sequence length="123" mass="14339">MKKLIKFSGGILLTVLYCYALFSVAQPLPQTFTYHSNHSEQQQKVSKVSKSLFSLTTEAENLRVSFSPSTGPFLKIPFFNSVWYPKISEHILTAQLSQYTKYHTNTLVNYRKNDSIFPFHYFW</sequence>
<protein>
    <submittedName>
        <fullName evidence="1">Uncharacterized protein</fullName>
    </submittedName>
</protein>